<dbReference type="Gene3D" id="3.50.50.60">
    <property type="entry name" value="FAD/NAD(P)-binding domain"/>
    <property type="match status" value="2"/>
</dbReference>
<dbReference type="PRINTS" id="PR00469">
    <property type="entry name" value="PNDRDTASEII"/>
</dbReference>
<dbReference type="InterPro" id="IPR036188">
    <property type="entry name" value="FAD/NAD-bd_sf"/>
</dbReference>
<accession>A0ABT8DAK6</accession>
<sequence>MQDVLVIGGSYAGMAATLQLARARRKVTVIDAGQRRNRFTTHAHGFLGQDGKDPAAIWAEARNQLLAYPSVTWIDGHAEMVAGDKDGFTITTKAGAVASGRRLLLATGLADQLPEVDGLAARWGKTVLHCPYCDGYELGGRAIGVLASHANALHQAELLTDWGTVTLLLNDAVAPDGAQRNALALRGVVVEETPVATVQNKADVLLSDGRVLHFAGLFTTTRTSPASDLAARAGCALAETPSGTQIWTDDTKATSVPGIYAAGDVARGAHSVSLAVADGAWAGMQIHRSLVWPQG</sequence>
<name>A0ABT8DAK6_9RHOB</name>
<evidence type="ECO:0000313" key="6">
    <source>
        <dbReference type="EMBL" id="MDN3713824.1"/>
    </source>
</evidence>
<evidence type="ECO:0000259" key="4">
    <source>
        <dbReference type="Pfam" id="PF07992"/>
    </source>
</evidence>
<reference evidence="7" key="2">
    <citation type="journal article" date="2019" name="Int. J. Syst. Evol. Microbiol.">
        <title>The Global Catalogue of Microorganisms (GCM) 10K type strain sequencing project: providing services to taxonomists for standard genome sequencing and annotation.</title>
        <authorList>
            <consortium name="The Broad Institute Genomics Platform"/>
            <consortium name="The Broad Institute Genome Sequencing Center for Infectious Disease"/>
            <person name="Wu L."/>
            <person name="Ma J."/>
        </authorList>
    </citation>
    <scope>NUCLEOTIDE SEQUENCE [LARGE SCALE GENOMIC DNA]</scope>
    <source>
        <strain evidence="7">CECT 8482</strain>
    </source>
</reference>
<keyword evidence="7" id="KW-1185">Reference proteome</keyword>
<dbReference type="Pfam" id="PF07992">
    <property type="entry name" value="Pyr_redox_2"/>
    <property type="match status" value="1"/>
</dbReference>
<dbReference type="PRINTS" id="PR00368">
    <property type="entry name" value="FADPNR"/>
</dbReference>
<reference evidence="6" key="3">
    <citation type="submission" date="2023-06" db="EMBL/GenBank/DDBJ databases">
        <authorList>
            <person name="Lucena T."/>
            <person name="Sun Q."/>
        </authorList>
    </citation>
    <scope>NUCLEOTIDE SEQUENCE</scope>
    <source>
        <strain evidence="6">CECT 8482</strain>
    </source>
</reference>
<feature type="domain" description="FAD/NAD(P)-binding" evidence="4">
    <location>
        <begin position="3"/>
        <end position="279"/>
    </location>
</feature>
<dbReference type="RefSeq" id="WP_377688202.1">
    <property type="nucleotide sequence ID" value="NZ_JBHMDZ010000048.1"/>
</dbReference>
<comment type="caution">
    <text evidence="6">The sequence shown here is derived from an EMBL/GenBank/DDBJ whole genome shotgun (WGS) entry which is preliminary data.</text>
</comment>
<dbReference type="PANTHER" id="PTHR48105">
    <property type="entry name" value="THIOREDOXIN REDUCTASE 1-RELATED-RELATED"/>
    <property type="match status" value="1"/>
</dbReference>
<dbReference type="InterPro" id="IPR050097">
    <property type="entry name" value="Ferredoxin-NADP_redctase_2"/>
</dbReference>
<keyword evidence="2" id="KW-0285">Flavoprotein</keyword>
<protein>
    <recommendedName>
        <fullName evidence="1">Thioredoxin reductase</fullName>
    </recommendedName>
</protein>
<proteinExistence type="predicted"/>
<keyword evidence="3" id="KW-0560">Oxidoreductase</keyword>
<evidence type="ECO:0000313" key="5">
    <source>
        <dbReference type="EMBL" id="MDN3713571.1"/>
    </source>
</evidence>
<dbReference type="SUPFAM" id="SSF51905">
    <property type="entry name" value="FAD/NAD(P)-binding domain"/>
    <property type="match status" value="1"/>
</dbReference>
<evidence type="ECO:0000256" key="3">
    <source>
        <dbReference type="ARBA" id="ARBA00023002"/>
    </source>
</evidence>
<dbReference type="EMBL" id="JAUFRC010000002">
    <property type="protein sequence ID" value="MDN3713571.1"/>
    <property type="molecule type" value="Genomic_DNA"/>
</dbReference>
<dbReference type="InterPro" id="IPR023753">
    <property type="entry name" value="FAD/NAD-binding_dom"/>
</dbReference>
<reference evidence="6" key="1">
    <citation type="journal article" date="2014" name="Int. J. Syst. Evol. Microbiol.">
        <title>Complete genome of a new Firmicutes species belonging to the dominant human colonic microbiota ('Ruminococcus bicirculans') reveals two chromosomes and a selective capacity to utilize plant glucans.</title>
        <authorList>
            <consortium name="NISC Comparative Sequencing Program"/>
            <person name="Wegmann U."/>
            <person name="Louis P."/>
            <person name="Goesmann A."/>
            <person name="Henrissat B."/>
            <person name="Duncan S.H."/>
            <person name="Flint H.J."/>
        </authorList>
    </citation>
    <scope>NUCLEOTIDE SEQUENCE</scope>
    <source>
        <strain evidence="6">CECT 8482</strain>
    </source>
</reference>
<evidence type="ECO:0000313" key="7">
    <source>
        <dbReference type="Proteomes" id="UP001243846"/>
    </source>
</evidence>
<dbReference type="EMBL" id="JAUFRC010000002">
    <property type="protein sequence ID" value="MDN3713824.1"/>
    <property type="molecule type" value="Genomic_DNA"/>
</dbReference>
<evidence type="ECO:0000256" key="2">
    <source>
        <dbReference type="ARBA" id="ARBA00022630"/>
    </source>
</evidence>
<gene>
    <name evidence="5" type="ORF">QWZ10_20800</name>
    <name evidence="6" type="ORF">QWZ10_22390</name>
</gene>
<dbReference type="Proteomes" id="UP001243846">
    <property type="component" value="Unassembled WGS sequence"/>
</dbReference>
<organism evidence="6 7">
    <name type="scientific">Paracoccus cavernae</name>
    <dbReference type="NCBI Taxonomy" id="1571207"/>
    <lineage>
        <taxon>Bacteria</taxon>
        <taxon>Pseudomonadati</taxon>
        <taxon>Pseudomonadota</taxon>
        <taxon>Alphaproteobacteria</taxon>
        <taxon>Rhodobacterales</taxon>
        <taxon>Paracoccaceae</taxon>
        <taxon>Paracoccus</taxon>
    </lineage>
</organism>
<evidence type="ECO:0000256" key="1">
    <source>
        <dbReference type="ARBA" id="ARBA00018719"/>
    </source>
</evidence>